<dbReference type="SMART" id="SM01041">
    <property type="entry name" value="BRO1"/>
    <property type="match status" value="1"/>
</dbReference>
<dbReference type="EMBL" id="CAIIXF020000008">
    <property type="protein sequence ID" value="CAH1791874.1"/>
    <property type="molecule type" value="Genomic_DNA"/>
</dbReference>
<dbReference type="PROSITE" id="PS51180">
    <property type="entry name" value="BRO1"/>
    <property type="match status" value="1"/>
</dbReference>
<dbReference type="AlphaFoldDB" id="A0A8S4PCQ3"/>
<dbReference type="Pfam" id="PF03097">
    <property type="entry name" value="BRO1"/>
    <property type="match status" value="1"/>
</dbReference>
<sequence>MYFSASFEELQNRKMAHWFHRNPLKATAPASFDLRLVATNAASQKICSEARQARQRLLEVISDPNNEVATLETAVNNYLALLHGFMVSLDDDKSGDSKMRMIFKFKWTNTLCGNMPQEQQDTVFELICMGLNIALWYTKHAAKIAGKEEPAMEEAKEVHKCLRKAAGIFQNIQDSQVGRLVEQPEKGTDMDSRVLNAYIHQSTAEAQEVTLARAIELKHSSSLVSALAYETSKMFINSDDSLASLEEKDVGKWRKYLQLKSSFYHAYAYSYHGETLLAEDKCGEAIRCLQESVKYFDKATTLSKDYSSTKGPGTTCKPQEHAFYKNLGTHLKRTLEKCERENGFIYHQKVPPEAPELELKATYGLVKPEEFEIPAPSPLWSKAVYGAFDITKNTQPDDKKKNDDKKKDGEELPPVKEADIPQSNKDPKTFSGCSIS</sequence>
<evidence type="ECO:0000313" key="5">
    <source>
        <dbReference type="Proteomes" id="UP000749559"/>
    </source>
</evidence>
<evidence type="ECO:0000259" key="3">
    <source>
        <dbReference type="PROSITE" id="PS51180"/>
    </source>
</evidence>
<dbReference type="InterPro" id="IPR038898">
    <property type="entry name" value="BROX"/>
</dbReference>
<feature type="region of interest" description="Disordered" evidence="2">
    <location>
        <begin position="391"/>
        <end position="436"/>
    </location>
</feature>
<dbReference type="OrthoDB" id="10266451at2759"/>
<dbReference type="PANTHER" id="PTHR23032">
    <property type="entry name" value="BRO1 DOMAIN-CONTAINING PROTEIN BROX"/>
    <property type="match status" value="1"/>
</dbReference>
<dbReference type="InterPro" id="IPR004328">
    <property type="entry name" value="BRO1_dom"/>
</dbReference>
<reference evidence="4" key="1">
    <citation type="submission" date="2022-03" db="EMBL/GenBank/DDBJ databases">
        <authorList>
            <person name="Martin C."/>
        </authorList>
    </citation>
    <scope>NUCLEOTIDE SEQUENCE</scope>
</reference>
<keyword evidence="5" id="KW-1185">Reference proteome</keyword>
<gene>
    <name evidence="4" type="ORF">OFUS_LOCUS16913</name>
</gene>
<evidence type="ECO:0000313" key="4">
    <source>
        <dbReference type="EMBL" id="CAH1791874.1"/>
    </source>
</evidence>
<proteinExistence type="inferred from homology"/>
<dbReference type="PANTHER" id="PTHR23032:SF13">
    <property type="entry name" value="BRO1 DOMAIN-CONTAINING PROTEIN BROX"/>
    <property type="match status" value="1"/>
</dbReference>
<evidence type="ECO:0000256" key="1">
    <source>
        <dbReference type="ARBA" id="ARBA00008901"/>
    </source>
</evidence>
<feature type="compositionally biased region" description="Basic and acidic residues" evidence="2">
    <location>
        <begin position="395"/>
        <end position="419"/>
    </location>
</feature>
<organism evidence="4 5">
    <name type="scientific">Owenia fusiformis</name>
    <name type="common">Polychaete worm</name>
    <dbReference type="NCBI Taxonomy" id="6347"/>
    <lineage>
        <taxon>Eukaryota</taxon>
        <taxon>Metazoa</taxon>
        <taxon>Spiralia</taxon>
        <taxon>Lophotrochozoa</taxon>
        <taxon>Annelida</taxon>
        <taxon>Polychaeta</taxon>
        <taxon>Sedentaria</taxon>
        <taxon>Canalipalpata</taxon>
        <taxon>Sabellida</taxon>
        <taxon>Oweniida</taxon>
        <taxon>Oweniidae</taxon>
        <taxon>Owenia</taxon>
    </lineage>
</organism>
<dbReference type="InterPro" id="IPR038499">
    <property type="entry name" value="BRO1_sf"/>
</dbReference>
<protein>
    <recommendedName>
        <fullName evidence="3">BRO1 domain-containing protein</fullName>
    </recommendedName>
</protein>
<dbReference type="Proteomes" id="UP000749559">
    <property type="component" value="Unassembled WGS sequence"/>
</dbReference>
<comment type="caution">
    <text evidence="4">The sequence shown here is derived from an EMBL/GenBank/DDBJ whole genome shotgun (WGS) entry which is preliminary data.</text>
</comment>
<dbReference type="Gene3D" id="1.25.40.280">
    <property type="entry name" value="alix/aip1 like domains"/>
    <property type="match status" value="1"/>
</dbReference>
<comment type="similarity">
    <text evidence="1">Belongs to the BROX family.</text>
</comment>
<evidence type="ECO:0000256" key="2">
    <source>
        <dbReference type="SAM" id="MobiDB-lite"/>
    </source>
</evidence>
<name>A0A8S4PCQ3_OWEFU</name>
<dbReference type="CDD" id="cd09243">
    <property type="entry name" value="BRO1_Brox_like"/>
    <property type="match status" value="1"/>
</dbReference>
<feature type="domain" description="BRO1" evidence="3">
    <location>
        <begin position="1"/>
        <end position="436"/>
    </location>
</feature>
<accession>A0A8S4PCQ3</accession>